<reference evidence="2" key="1">
    <citation type="submission" date="2022-10" db="EMBL/GenBank/DDBJ databases">
        <authorList>
            <person name="Chen Y."/>
            <person name="Dougan E. K."/>
            <person name="Chan C."/>
            <person name="Rhodes N."/>
            <person name="Thang M."/>
        </authorList>
    </citation>
    <scope>NUCLEOTIDE SEQUENCE</scope>
</reference>
<dbReference type="EMBL" id="CAMXCT030000035">
    <property type="protein sequence ID" value="CAL4760096.1"/>
    <property type="molecule type" value="Genomic_DNA"/>
</dbReference>
<evidence type="ECO:0000313" key="3">
    <source>
        <dbReference type="EMBL" id="CAL4760096.1"/>
    </source>
</evidence>
<accession>A0A9P1FDG1</accession>
<sequence>MPLDIRKSIAVQVLKRWVKKCATRRETSSECGLTKLHRPLPDQRTLLAVMLFVEAQALDMEVLPPDLNSICLSMLTTQEVDDMRNACRTVPPHLMLKKADAKIPDLKLRKEIAPEIISQLKTKLSSLLVGSDVEIEEEDLGQNIDTLFLDIPATVKIMGLVHCCEYVAILKRVWDAKEELFNSIAKQVEQWRSFEVLCRLSLRDACVLAKQTLDADVEHLRKSKSSCLNRLAAEWKLAPREEDMMLLHMLGLNRQIQVLLSIERDVELQWCELMAKVEVREERSGKLREYLNFTQRLRPYLNEEDLLPGKKPLEKESGQKLEIYDLAMVRQGVSEIFKKLKQLYKWKPDMSSRTAISKTNWVARLSAVLKLVKTTYTLSADKELRKFLQLEASRNLGSEIYKNYVQWRNTEQGDGLQKPRKRIASEHTMEEMSKKWEELISIHYPESTQQQQPQHQPRTPAGLGVAAMTPGLGAAMTPGLGAAMTPGLNPGTPGLSGAVTPGFRAPTPTGTWQSGFTPAFKDQSEGNTPQWRPTATPLGPFGAGTPLPQGGTPGRVNMHTPLGHPLRTPIGVKLDGRPAVTPSGLPPPTPLGAAGAQPMTPPETKVKDVKAE</sequence>
<evidence type="ECO:0000313" key="2">
    <source>
        <dbReference type="EMBL" id="CAI3972784.1"/>
    </source>
</evidence>
<feature type="region of interest" description="Disordered" evidence="1">
    <location>
        <begin position="483"/>
        <end position="548"/>
    </location>
</feature>
<reference evidence="3 4" key="2">
    <citation type="submission" date="2024-05" db="EMBL/GenBank/DDBJ databases">
        <authorList>
            <person name="Chen Y."/>
            <person name="Shah S."/>
            <person name="Dougan E. K."/>
            <person name="Thang M."/>
            <person name="Chan C."/>
        </authorList>
    </citation>
    <scope>NUCLEOTIDE SEQUENCE [LARGE SCALE GENOMIC DNA]</scope>
</reference>
<gene>
    <name evidence="2" type="ORF">C1SCF055_LOCUS1340</name>
</gene>
<keyword evidence="4" id="KW-1185">Reference proteome</keyword>
<organism evidence="2">
    <name type="scientific">Cladocopium goreaui</name>
    <dbReference type="NCBI Taxonomy" id="2562237"/>
    <lineage>
        <taxon>Eukaryota</taxon>
        <taxon>Sar</taxon>
        <taxon>Alveolata</taxon>
        <taxon>Dinophyceae</taxon>
        <taxon>Suessiales</taxon>
        <taxon>Symbiodiniaceae</taxon>
        <taxon>Cladocopium</taxon>
    </lineage>
</organism>
<evidence type="ECO:0000313" key="4">
    <source>
        <dbReference type="Proteomes" id="UP001152797"/>
    </source>
</evidence>
<dbReference type="Proteomes" id="UP001152797">
    <property type="component" value="Unassembled WGS sequence"/>
</dbReference>
<dbReference type="EMBL" id="CAMXCT010000035">
    <property type="protein sequence ID" value="CAI3972784.1"/>
    <property type="molecule type" value="Genomic_DNA"/>
</dbReference>
<proteinExistence type="predicted"/>
<dbReference type="AlphaFoldDB" id="A0A9P1FDG1"/>
<feature type="region of interest" description="Disordered" evidence="1">
    <location>
        <begin position="446"/>
        <end position="466"/>
    </location>
</feature>
<evidence type="ECO:0000256" key="1">
    <source>
        <dbReference type="SAM" id="MobiDB-lite"/>
    </source>
</evidence>
<protein>
    <submittedName>
        <fullName evidence="2">Uncharacterized protein</fullName>
    </submittedName>
</protein>
<name>A0A9P1FDG1_9DINO</name>
<dbReference type="OrthoDB" id="408280at2759"/>
<dbReference type="EMBL" id="CAMXCT020000035">
    <property type="protein sequence ID" value="CAL1126159.1"/>
    <property type="molecule type" value="Genomic_DNA"/>
</dbReference>
<comment type="caution">
    <text evidence="2">The sequence shown here is derived from an EMBL/GenBank/DDBJ whole genome shotgun (WGS) entry which is preliminary data.</text>
</comment>
<feature type="region of interest" description="Disordered" evidence="1">
    <location>
        <begin position="571"/>
        <end position="612"/>
    </location>
</feature>